<dbReference type="OrthoDB" id="19740at2759"/>
<evidence type="ECO:0000256" key="1">
    <source>
        <dbReference type="ARBA" id="ARBA00004123"/>
    </source>
</evidence>
<feature type="non-terminal residue" evidence="8">
    <location>
        <position position="709"/>
    </location>
</feature>
<dbReference type="InterPro" id="IPR027109">
    <property type="entry name" value="Swc4/Dmap1"/>
</dbReference>
<feature type="region of interest" description="Disordered" evidence="6">
    <location>
        <begin position="306"/>
        <end position="337"/>
    </location>
</feature>
<feature type="compositionally biased region" description="Basic and acidic residues" evidence="6">
    <location>
        <begin position="313"/>
        <end position="330"/>
    </location>
</feature>
<proteinExistence type="predicted"/>
<evidence type="ECO:0000256" key="3">
    <source>
        <dbReference type="ARBA" id="ARBA00023015"/>
    </source>
</evidence>
<dbReference type="InterPro" id="IPR032563">
    <property type="entry name" value="DAMP1_SANT-like"/>
</dbReference>
<dbReference type="CDD" id="cd22976">
    <property type="entry name" value="DD_EFCAB10"/>
    <property type="match status" value="1"/>
</dbReference>
<comment type="subcellular location">
    <subcellularLocation>
        <location evidence="1">Nucleus</location>
    </subcellularLocation>
</comment>
<comment type="caution">
    <text evidence="8">The sequence shown here is derived from an EMBL/GenBank/DDBJ whole genome shotgun (WGS) entry which is preliminary data.</text>
</comment>
<evidence type="ECO:0000313" key="8">
    <source>
        <dbReference type="EMBL" id="KAA6397846.1"/>
    </source>
</evidence>
<feature type="region of interest" description="Disordered" evidence="6">
    <location>
        <begin position="541"/>
        <end position="572"/>
    </location>
</feature>
<evidence type="ECO:0000256" key="6">
    <source>
        <dbReference type="SAM" id="MobiDB-lite"/>
    </source>
</evidence>
<feature type="compositionally biased region" description="Acidic residues" evidence="6">
    <location>
        <begin position="480"/>
        <end position="496"/>
    </location>
</feature>
<evidence type="ECO:0000259" key="7">
    <source>
        <dbReference type="Pfam" id="PF16282"/>
    </source>
</evidence>
<dbReference type="PANTHER" id="PTHR12855:SF10">
    <property type="entry name" value="DNA METHYLTRANSFERASE 1-ASSOCIATED PROTEIN 1"/>
    <property type="match status" value="1"/>
</dbReference>
<name>A0A5J4WTG7_9EUKA</name>
<dbReference type="PANTHER" id="PTHR12855">
    <property type="entry name" value="DNA METHYLTRANSFERASE 1-ASSOCIATED PROTEIN 1 FAMILY MEMBER"/>
    <property type="match status" value="1"/>
</dbReference>
<dbReference type="GO" id="GO:0000122">
    <property type="term" value="P:negative regulation of transcription by RNA polymerase II"/>
    <property type="evidence" value="ECO:0007669"/>
    <property type="project" value="TreeGrafter"/>
</dbReference>
<feature type="compositionally biased region" description="Low complexity" evidence="6">
    <location>
        <begin position="362"/>
        <end position="373"/>
    </location>
</feature>
<dbReference type="GO" id="GO:0006281">
    <property type="term" value="P:DNA repair"/>
    <property type="evidence" value="ECO:0007669"/>
    <property type="project" value="InterPro"/>
</dbReference>
<feature type="compositionally biased region" description="Basic residues" evidence="6">
    <location>
        <begin position="453"/>
        <end position="464"/>
    </location>
</feature>
<evidence type="ECO:0000256" key="4">
    <source>
        <dbReference type="ARBA" id="ARBA00023163"/>
    </source>
</evidence>
<sequence length="709" mass="81135">MSDYKNILGITISAEDKQALQKKREIKRKPKKSREAVSREVLQLIENTQPPKEEIPVVLKSKNRLVIDSQRTCWEYLDVPINGRADSASIGCWRMDNIAVSGVGVPMSIYAFDPPLIKDDEYRQLVERNWTKESTERLLRTCALYNLSFPAIADRFEPQMALNDLKKRMFDVCKGLVNMRTEKARKRYETEERGKHTTIKKGLKVGLLKDQKAEEIFNRIECGQQVDDNSLGKLIGIDPVIVGLSRFPYNYEQAQEQTEALGQLYEKSKDEVIEEYWNNKKFAELEQMIMDGDVILDEAELRAIARDEDEDEGKMKKDKENDEDGIKNGDEDNQITKQEVQMIKDSEINEIKKDTITSQKELSSSLTQQNNSQPDNEAKLLEEDEILAKMVYALSDINKRNKSKMKEISKSKNHSRLRSGSGGDREGVSRRGRPPRKRSGDEQGIHSSGQVNKKQKRGRRRIHKSKDSSEDSGSSSSDESSGESSDESEGEDEELLPAEFRGKKSKQKQRASTRNLFITGLINEVDVAKMRLLDEWANSVLGEGEKGGSADGKDKEKQTSPENNRKRRRLDESLDEDRIATITNIPPEQFHIHLSSNASEDIQQNKTEIQRIMGLEVDKQMNEDGTINDHNDDKVNLGIEQELEYPLTSSFEDAIDIRRFAPKKAMLLSSSQIQKMEYIEKHGLIQLFEIISQSLFYYRPEDPRAFVIE</sequence>
<keyword evidence="3" id="KW-0805">Transcription regulation</keyword>
<feature type="region of interest" description="Disordered" evidence="6">
    <location>
        <begin position="359"/>
        <end position="379"/>
    </location>
</feature>
<keyword evidence="5" id="KW-0539">Nucleus</keyword>
<evidence type="ECO:0000313" key="9">
    <source>
        <dbReference type="Proteomes" id="UP000324800"/>
    </source>
</evidence>
<keyword evidence="4" id="KW-0804">Transcription</keyword>
<feature type="region of interest" description="Disordered" evidence="6">
    <location>
        <begin position="395"/>
        <end position="511"/>
    </location>
</feature>
<dbReference type="GO" id="GO:0006338">
    <property type="term" value="P:chromatin remodeling"/>
    <property type="evidence" value="ECO:0007669"/>
    <property type="project" value="InterPro"/>
</dbReference>
<feature type="domain" description="DAMP1 SANT/Myb-like" evidence="7">
    <location>
        <begin position="117"/>
        <end position="176"/>
    </location>
</feature>
<dbReference type="GO" id="GO:0035267">
    <property type="term" value="C:NuA4 histone acetyltransferase complex"/>
    <property type="evidence" value="ECO:0007669"/>
    <property type="project" value="InterPro"/>
</dbReference>
<dbReference type="Proteomes" id="UP000324800">
    <property type="component" value="Unassembled WGS sequence"/>
</dbReference>
<dbReference type="AlphaFoldDB" id="A0A5J4WTG7"/>
<dbReference type="GO" id="GO:0003714">
    <property type="term" value="F:transcription corepressor activity"/>
    <property type="evidence" value="ECO:0007669"/>
    <property type="project" value="TreeGrafter"/>
</dbReference>
<evidence type="ECO:0000256" key="5">
    <source>
        <dbReference type="ARBA" id="ARBA00023242"/>
    </source>
</evidence>
<accession>A0A5J4WTG7</accession>
<dbReference type="Gene3D" id="1.10.10.60">
    <property type="entry name" value="Homeodomain-like"/>
    <property type="match status" value="1"/>
</dbReference>
<keyword evidence="2" id="KW-0156">Chromatin regulator</keyword>
<gene>
    <name evidence="8" type="ORF">EZS28_006626</name>
</gene>
<dbReference type="GO" id="GO:0000812">
    <property type="term" value="C:Swr1 complex"/>
    <property type="evidence" value="ECO:0007669"/>
    <property type="project" value="TreeGrafter"/>
</dbReference>
<reference evidence="8 9" key="1">
    <citation type="submission" date="2019-03" db="EMBL/GenBank/DDBJ databases">
        <title>Single cell metagenomics reveals metabolic interactions within the superorganism composed of flagellate Streblomastix strix and complex community of Bacteroidetes bacteria on its surface.</title>
        <authorList>
            <person name="Treitli S.C."/>
            <person name="Kolisko M."/>
            <person name="Husnik F."/>
            <person name="Keeling P."/>
            <person name="Hampl V."/>
        </authorList>
    </citation>
    <scope>NUCLEOTIDE SEQUENCE [LARGE SCALE GENOMIC DNA]</scope>
    <source>
        <strain evidence="8">ST1C</strain>
    </source>
</reference>
<dbReference type="InterPro" id="IPR049760">
    <property type="entry name" value="DD_EFCAB10"/>
</dbReference>
<protein>
    <recommendedName>
        <fullName evidence="7">dAMP1 SANT/Myb-like domain-containing protein</fullName>
    </recommendedName>
</protein>
<feature type="compositionally biased region" description="Basic and acidic residues" evidence="6">
    <location>
        <begin position="543"/>
        <end position="559"/>
    </location>
</feature>
<organism evidence="8 9">
    <name type="scientific">Streblomastix strix</name>
    <dbReference type="NCBI Taxonomy" id="222440"/>
    <lineage>
        <taxon>Eukaryota</taxon>
        <taxon>Metamonada</taxon>
        <taxon>Preaxostyla</taxon>
        <taxon>Oxymonadida</taxon>
        <taxon>Streblomastigidae</taxon>
        <taxon>Streblomastix</taxon>
    </lineage>
</organism>
<evidence type="ECO:0000256" key="2">
    <source>
        <dbReference type="ARBA" id="ARBA00022853"/>
    </source>
</evidence>
<dbReference type="EMBL" id="SNRW01001091">
    <property type="protein sequence ID" value="KAA6397846.1"/>
    <property type="molecule type" value="Genomic_DNA"/>
</dbReference>
<dbReference type="Pfam" id="PF16282">
    <property type="entry name" value="SANT_DAMP1_like"/>
    <property type="match status" value="1"/>
</dbReference>